<dbReference type="Proteomes" id="UP000800097">
    <property type="component" value="Unassembled WGS sequence"/>
</dbReference>
<sequence>MDLHALDRLISRLPVPWSNALEPFLDGYKMMPQEFARLQADLCPGSPVSDTTVSNYIHVMKNTLPSICYNLVAYIDPVNVTCFLQDRSDNPGKHVLQELAARPLASHIFWPIHERDGKWSLVHVCLKTRLVSYHTPHPSDSPSSKGAEDATGKILQFLDRYYKQSTKDRKPFSEWARHPYRNLYCKGRSGPSIFPAGSHDSGIWVMLLMRRLPDDDQWWPVGYGVEEEEGYGEVFTAVVGERMRFRIAAELIAGTVNPKIDCIPDWLK</sequence>
<dbReference type="GeneID" id="54554986"/>
<reference evidence="1" key="1">
    <citation type="journal article" date="2020" name="Stud. Mycol.">
        <title>101 Dothideomycetes genomes: a test case for predicting lifestyles and emergence of pathogens.</title>
        <authorList>
            <person name="Haridas S."/>
            <person name="Albert R."/>
            <person name="Binder M."/>
            <person name="Bloem J."/>
            <person name="Labutti K."/>
            <person name="Salamov A."/>
            <person name="Andreopoulos B."/>
            <person name="Baker S."/>
            <person name="Barry K."/>
            <person name="Bills G."/>
            <person name="Bluhm B."/>
            <person name="Cannon C."/>
            <person name="Castanera R."/>
            <person name="Culley D."/>
            <person name="Daum C."/>
            <person name="Ezra D."/>
            <person name="Gonzalez J."/>
            <person name="Henrissat B."/>
            <person name="Kuo A."/>
            <person name="Liang C."/>
            <person name="Lipzen A."/>
            <person name="Lutzoni F."/>
            <person name="Magnuson J."/>
            <person name="Mondo S."/>
            <person name="Nolan M."/>
            <person name="Ohm R."/>
            <person name="Pangilinan J."/>
            <person name="Park H.-J."/>
            <person name="Ramirez L."/>
            <person name="Alfaro M."/>
            <person name="Sun H."/>
            <person name="Tritt A."/>
            <person name="Yoshinaga Y."/>
            <person name="Zwiers L.-H."/>
            <person name="Turgeon B."/>
            <person name="Goodwin S."/>
            <person name="Spatafora J."/>
            <person name="Crous P."/>
            <person name="Grigoriev I."/>
        </authorList>
    </citation>
    <scope>NUCLEOTIDE SEQUENCE</scope>
    <source>
        <strain evidence="1">CBS 379.55</strain>
    </source>
</reference>
<protein>
    <submittedName>
        <fullName evidence="1">Uncharacterized protein</fullName>
    </submittedName>
</protein>
<dbReference type="AlphaFoldDB" id="A0A6A6J658"/>
<dbReference type="RefSeq" id="XP_033649162.1">
    <property type="nucleotide sequence ID" value="XM_033801811.1"/>
</dbReference>
<evidence type="ECO:0000313" key="2">
    <source>
        <dbReference type="Proteomes" id="UP000800097"/>
    </source>
</evidence>
<proteinExistence type="predicted"/>
<dbReference type="SUPFAM" id="SSF54001">
    <property type="entry name" value="Cysteine proteinases"/>
    <property type="match status" value="1"/>
</dbReference>
<keyword evidence="2" id="KW-1185">Reference proteome</keyword>
<gene>
    <name evidence="1" type="ORF">EI97DRAFT_471052</name>
</gene>
<organism evidence="1 2">
    <name type="scientific">Westerdykella ornata</name>
    <dbReference type="NCBI Taxonomy" id="318751"/>
    <lineage>
        <taxon>Eukaryota</taxon>
        <taxon>Fungi</taxon>
        <taxon>Dikarya</taxon>
        <taxon>Ascomycota</taxon>
        <taxon>Pezizomycotina</taxon>
        <taxon>Dothideomycetes</taxon>
        <taxon>Pleosporomycetidae</taxon>
        <taxon>Pleosporales</taxon>
        <taxon>Sporormiaceae</taxon>
        <taxon>Westerdykella</taxon>
    </lineage>
</organism>
<dbReference type="Gene3D" id="3.40.395.10">
    <property type="entry name" value="Adenoviral Proteinase, Chain A"/>
    <property type="match status" value="1"/>
</dbReference>
<dbReference type="EMBL" id="ML986536">
    <property type="protein sequence ID" value="KAF2271623.1"/>
    <property type="molecule type" value="Genomic_DNA"/>
</dbReference>
<evidence type="ECO:0000313" key="1">
    <source>
        <dbReference type="EMBL" id="KAF2271623.1"/>
    </source>
</evidence>
<dbReference type="InterPro" id="IPR038765">
    <property type="entry name" value="Papain-like_cys_pep_sf"/>
</dbReference>
<name>A0A6A6J658_WESOR</name>
<accession>A0A6A6J658</accession>